<feature type="domain" description="HTH araC/xylS-type" evidence="4">
    <location>
        <begin position="180"/>
        <end position="281"/>
    </location>
</feature>
<dbReference type="InterPro" id="IPR018060">
    <property type="entry name" value="HTH_AraC"/>
</dbReference>
<keyword evidence="1" id="KW-0805">Transcription regulation</keyword>
<evidence type="ECO:0000256" key="2">
    <source>
        <dbReference type="ARBA" id="ARBA00023125"/>
    </source>
</evidence>
<dbReference type="GO" id="GO:0043565">
    <property type="term" value="F:sequence-specific DNA binding"/>
    <property type="evidence" value="ECO:0007669"/>
    <property type="project" value="InterPro"/>
</dbReference>
<proteinExistence type="predicted"/>
<accession>A0A1H4IM77</accession>
<name>A0A1H4IM77_9HYPH</name>
<dbReference type="Gene3D" id="1.10.10.60">
    <property type="entry name" value="Homeodomain-like"/>
    <property type="match status" value="1"/>
</dbReference>
<protein>
    <submittedName>
        <fullName evidence="5">Helix-turn-helix domain-containing protein</fullName>
    </submittedName>
</protein>
<dbReference type="InterPro" id="IPR050204">
    <property type="entry name" value="AraC_XylS_family_regulators"/>
</dbReference>
<gene>
    <name evidence="5" type="ORF">SAMN05216452_0185</name>
</gene>
<evidence type="ECO:0000256" key="3">
    <source>
        <dbReference type="ARBA" id="ARBA00023163"/>
    </source>
</evidence>
<dbReference type="InterPro" id="IPR009057">
    <property type="entry name" value="Homeodomain-like_sf"/>
</dbReference>
<dbReference type="RefSeq" id="WP_090326023.1">
    <property type="nucleotide sequence ID" value="NZ_FNSL01000001.1"/>
</dbReference>
<sequence length="283" mass="31372">MYDVSGLPGLETAAGLLPPDPDCFFLIRRPPQPAFCDAVLGFTGYAERTSGHFRQIQAAPLAVPLIISFSSFFTIALGRAPKQDERFACFTSGLYAGPAVIDSFGASACIQVDFTPTGARRFFGVPMHELAARMVPLDDFLGPLAWRLRERLGAEPDWNRRLGIVESIVYRRLLEASAPDRKTAIALRRIATSHGSASMADIAAELDCSRKHLVEMFHRNVGIAPKTYARMVRFHRVRQLAMSSGRAMADIALECGFSDQAHMSRDFMEFSGETPSRWKRRVS</sequence>
<dbReference type="GO" id="GO:0003700">
    <property type="term" value="F:DNA-binding transcription factor activity"/>
    <property type="evidence" value="ECO:0007669"/>
    <property type="project" value="InterPro"/>
</dbReference>
<evidence type="ECO:0000259" key="4">
    <source>
        <dbReference type="PROSITE" id="PS01124"/>
    </source>
</evidence>
<dbReference type="PROSITE" id="PS01124">
    <property type="entry name" value="HTH_ARAC_FAMILY_2"/>
    <property type="match status" value="1"/>
</dbReference>
<dbReference type="PANTHER" id="PTHR46796">
    <property type="entry name" value="HTH-TYPE TRANSCRIPTIONAL ACTIVATOR RHAS-RELATED"/>
    <property type="match status" value="1"/>
</dbReference>
<evidence type="ECO:0000313" key="6">
    <source>
        <dbReference type="Proteomes" id="UP000199064"/>
    </source>
</evidence>
<keyword evidence="2" id="KW-0238">DNA-binding</keyword>
<keyword evidence="3" id="KW-0804">Transcription</keyword>
<evidence type="ECO:0000313" key="5">
    <source>
        <dbReference type="EMBL" id="SEB35063.1"/>
    </source>
</evidence>
<dbReference type="SMART" id="SM00342">
    <property type="entry name" value="HTH_ARAC"/>
    <property type="match status" value="1"/>
</dbReference>
<reference evidence="6" key="1">
    <citation type="submission" date="2016-10" db="EMBL/GenBank/DDBJ databases">
        <authorList>
            <person name="Varghese N."/>
            <person name="Submissions S."/>
        </authorList>
    </citation>
    <scope>NUCLEOTIDE SEQUENCE [LARGE SCALE GENOMIC DNA]</scope>
    <source>
        <strain evidence="6">ES.061</strain>
    </source>
</reference>
<dbReference type="EMBL" id="FNSL01000001">
    <property type="protein sequence ID" value="SEB35063.1"/>
    <property type="molecule type" value="Genomic_DNA"/>
</dbReference>
<dbReference type="SUPFAM" id="SSF46689">
    <property type="entry name" value="Homeodomain-like"/>
    <property type="match status" value="1"/>
</dbReference>
<dbReference type="Pfam" id="PF12833">
    <property type="entry name" value="HTH_18"/>
    <property type="match status" value="1"/>
</dbReference>
<evidence type="ECO:0000256" key="1">
    <source>
        <dbReference type="ARBA" id="ARBA00023015"/>
    </source>
</evidence>
<dbReference type="PANTHER" id="PTHR46796:SF15">
    <property type="entry name" value="BLL1074 PROTEIN"/>
    <property type="match status" value="1"/>
</dbReference>
<dbReference type="AlphaFoldDB" id="A0A1H4IM77"/>
<keyword evidence="6" id="KW-1185">Reference proteome</keyword>
<dbReference type="Proteomes" id="UP000199064">
    <property type="component" value="Unassembled WGS sequence"/>
</dbReference>
<organism evidence="5 6">
    <name type="scientific">Nitratireductor aquibiodomus</name>
    <dbReference type="NCBI Taxonomy" id="204799"/>
    <lineage>
        <taxon>Bacteria</taxon>
        <taxon>Pseudomonadati</taxon>
        <taxon>Pseudomonadota</taxon>
        <taxon>Alphaproteobacteria</taxon>
        <taxon>Hyphomicrobiales</taxon>
        <taxon>Phyllobacteriaceae</taxon>
        <taxon>Nitratireductor</taxon>
    </lineage>
</organism>